<feature type="region of interest" description="Disordered" evidence="2">
    <location>
        <begin position="971"/>
        <end position="998"/>
    </location>
</feature>
<dbReference type="CDD" id="cd00688">
    <property type="entry name" value="ISOPREN_C2_like"/>
    <property type="match status" value="3"/>
</dbReference>
<dbReference type="PROSITE" id="PS51272">
    <property type="entry name" value="SLH"/>
    <property type="match status" value="3"/>
</dbReference>
<dbReference type="Pfam" id="PF00432">
    <property type="entry name" value="Prenyltrans"/>
    <property type="match status" value="3"/>
</dbReference>
<gene>
    <name evidence="4" type="ORF">EJC50_25745</name>
</gene>
<dbReference type="InterPro" id="IPR001330">
    <property type="entry name" value="Prenyltrans"/>
</dbReference>
<feature type="compositionally biased region" description="Low complexity" evidence="2">
    <location>
        <begin position="49"/>
        <end position="74"/>
    </location>
</feature>
<evidence type="ECO:0000259" key="3">
    <source>
        <dbReference type="PROSITE" id="PS51272"/>
    </source>
</evidence>
<feature type="domain" description="SLH" evidence="3">
    <location>
        <begin position="1197"/>
        <end position="1256"/>
    </location>
</feature>
<reference evidence="5" key="1">
    <citation type="submission" date="2018-12" db="EMBL/GenBank/DDBJ databases">
        <title>Genome sequence of Peanibacillus sp.</title>
        <authorList>
            <person name="Subramani G."/>
            <person name="Srinivasan S."/>
            <person name="Kim M.K."/>
        </authorList>
    </citation>
    <scope>NUCLEOTIDE SEQUENCE [LARGE SCALE GENOMIC DNA]</scope>
    <source>
        <strain evidence="5">18JY67-1</strain>
    </source>
</reference>
<feature type="domain" description="SLH" evidence="3">
    <location>
        <begin position="1257"/>
        <end position="1319"/>
    </location>
</feature>
<dbReference type="OrthoDB" id="411361at2"/>
<organism evidence="4 5">
    <name type="scientific">Paenibacillus albus</name>
    <dbReference type="NCBI Taxonomy" id="2495582"/>
    <lineage>
        <taxon>Bacteria</taxon>
        <taxon>Bacillati</taxon>
        <taxon>Bacillota</taxon>
        <taxon>Bacilli</taxon>
        <taxon>Bacillales</taxon>
        <taxon>Paenibacillaceae</taxon>
        <taxon>Paenibacillus</taxon>
    </lineage>
</organism>
<dbReference type="RefSeq" id="WP_126018669.1">
    <property type="nucleotide sequence ID" value="NZ_CP034437.1"/>
</dbReference>
<dbReference type="EMBL" id="CP034437">
    <property type="protein sequence ID" value="AZN42712.1"/>
    <property type="molecule type" value="Genomic_DNA"/>
</dbReference>
<dbReference type="InterPro" id="IPR051465">
    <property type="entry name" value="Cell_Envelope_Struct_Comp"/>
</dbReference>
<dbReference type="Gene3D" id="2.170.130.30">
    <property type="match status" value="2"/>
</dbReference>
<dbReference type="Gene3D" id="1.50.10.20">
    <property type="match status" value="3"/>
</dbReference>
<dbReference type="PANTHER" id="PTHR43308">
    <property type="entry name" value="OUTER MEMBRANE PROTEIN ALPHA-RELATED"/>
    <property type="match status" value="1"/>
</dbReference>
<dbReference type="KEGG" id="palb:EJC50_25745"/>
<dbReference type="PANTHER" id="PTHR43308:SF5">
    <property type="entry name" value="S-LAYER PROTEIN _ PEPTIDOGLYCAN ENDO-BETA-N-ACETYLGLUCOSAMINIDASE"/>
    <property type="match status" value="1"/>
</dbReference>
<dbReference type="InterPro" id="IPR008930">
    <property type="entry name" value="Terpenoid_cyclase/PrenylTrfase"/>
</dbReference>
<evidence type="ECO:0000256" key="2">
    <source>
        <dbReference type="SAM" id="MobiDB-lite"/>
    </source>
</evidence>
<feature type="region of interest" description="Disordered" evidence="2">
    <location>
        <begin position="41"/>
        <end position="77"/>
    </location>
</feature>
<sequence length="1695" mass="180565">MQVSLSEQAIRRKGSKKRLFTLLLTLAMLVGCFVQPLAARAEEENSPTQQSDSESQSQPQSDSDADSASQPESQPQELTTLADPLLQDVEAAIEAAALTVQSKTTIDDWQAVGLSKINKPLPSSYIPALYKKLVAAKGTFTLVTDYERTVIGLTAAHQDATKFAGYNLIERIYNSERMVNQGLNGPLYALIALDSGSYEVPADALWSRDQLVAAIIAKQKEDGGFALGSGASDPDITAMTLIALAPYATQDTVKPAVDGAVNWLSGHQQANGGYLSYGSDASESVAQAIIGLTSNGIDPTDSRFTKNDVNLVQKLLAFRKSDGSFSHTPTGTSNGLATEQALQALIAYDSFVKAEGRLYDFGARQAYGWPTEWILGGGNWQDREWQAIAVIRAGHEVPSSYLTAVDSFLDFMKQYPEYALVTDYERIVMALSAMHLDATDYGGLDLVEKIYNSSVMEAQGLNGPIFALLALDSGDFSTPANAVWNRDKLLESILAKQKNDGGFALFGDVSDPDITAMALTALAPYRTQSAVQTAGQKAVNWLSANQQSNGGYLSSDVDSSEGVAQAIIALTSNGIDPTSTPFTKNGITLLDKLFTYLQADGGFSHVTDPQAAADFMATEQASQALSAYEMFVHGTGKLYQFGKPQPYVQVQVEGPEGSIASGRLSGTKALASLEELLQQNQIPINVTDSQYGKYVSSINGIEAGKYGGYDGWLFDVLRDGQWSFPVVGMDAFDLQKSDKLVVYYGGDDTQLVDSVQVTPAEPKAGEAFRVTVKKTKLNWSDSGSEVVTSAAAGVQVKIGSAQATTDASGVAAFNSGIASAGTYSMGITGYQANKAPSVVRTVQSLTIAEKPVVQPPTTKYVTLSVTGDDQKGTILASKQVALQTGDTAYTVLARELPDKVRKIGSGATLYVQGIDGLSEFDRGSGSGWMYSVNGVFPNYSAGLYKLKQNDVVAWRYTLDLGCDLGQDPCNLPPSGGSGESGGTGGTGGAGGSGDSPAVKDNVIEVPSNGQQSYIVKITHEQQDTDQFTLNIPATQQKVILDIAAAREGLPQVTANKGKLSLAIEKGTKLLEGGDSIELFTSLDVQDTKLNSQIQQQLAAGESLGSIEQAFVMGDADQSYLFDSPLTLTIKGGKGQLAGYIEGEVFTPIHVYDSAEQGATKGNAKVTYAYVAGDDLIIKTNHFTAYVMYTTRTDEGLSTQFKDANQIAAWAYEAIQAAVKKGFVQGSRDKLMPKASVTRAEFTKLMVNALGLKTTEVKASSFKDVPKQAWFAPYVSAAYEANIINGFNDQFKPNETITREQMAVMVARALDIAPTAKTTALKDIAKVSAWAQADVKTIADLQLMTGSGGLFNPVQPVTREMSFVVAMRAFDYKSKHAEETGAGSKVDRQLALTATYVQQTVTDPIVSTLGGEWSVIGLARSGIQVPEAYYAKYYNNLEKTLKEKSGVLHNVKYTEYDRAILALTAIGRSVANVAGYNLLERLADFDSVVKQGINGPIFALIALDSKAYSIPAAASGKTQTTRELLIAYILKRQLADGGWALGEKAAEADTDVTAMALQSLAPYVQSNPAVRTAVDQAIAWLSSHQQSDGGFVSNGAANLESSAQVVVALTSLAINPDQDARFIKNGHSALDALLGYAAPSGGFYHVKSGGISNGGATPGEVDPMATDQALYALAAYDRYAHGQTRLYDMTDARSAS</sequence>
<name>A0A3S9AAD5_9BACL</name>
<keyword evidence="1" id="KW-0677">Repeat</keyword>
<protein>
    <submittedName>
        <fullName evidence="4">DUF4430 domain-containing protein</fullName>
    </submittedName>
</protein>
<accession>A0A3S9AAD5</accession>
<dbReference type="InterPro" id="IPR001119">
    <property type="entry name" value="SLH_dom"/>
</dbReference>
<dbReference type="Pfam" id="PF00395">
    <property type="entry name" value="SLH"/>
    <property type="match status" value="3"/>
</dbReference>
<keyword evidence="5" id="KW-1185">Reference proteome</keyword>
<dbReference type="InterPro" id="IPR027954">
    <property type="entry name" value="Transcobalamin-like_C"/>
</dbReference>
<feature type="compositionally biased region" description="Gly residues" evidence="2">
    <location>
        <begin position="975"/>
        <end position="993"/>
    </location>
</feature>
<feature type="domain" description="SLH" evidence="3">
    <location>
        <begin position="1320"/>
        <end position="1379"/>
    </location>
</feature>
<evidence type="ECO:0000256" key="1">
    <source>
        <dbReference type="ARBA" id="ARBA00022737"/>
    </source>
</evidence>
<dbReference type="SUPFAM" id="SSF48239">
    <property type="entry name" value="Terpenoid cyclases/Protein prenyltransferases"/>
    <property type="match status" value="3"/>
</dbReference>
<dbReference type="Proteomes" id="UP000272528">
    <property type="component" value="Chromosome"/>
</dbReference>
<evidence type="ECO:0000313" key="5">
    <source>
        <dbReference type="Proteomes" id="UP000272528"/>
    </source>
</evidence>
<dbReference type="GO" id="GO:0003824">
    <property type="term" value="F:catalytic activity"/>
    <property type="evidence" value="ECO:0007669"/>
    <property type="project" value="InterPro"/>
</dbReference>
<evidence type="ECO:0000313" key="4">
    <source>
        <dbReference type="EMBL" id="AZN42712.1"/>
    </source>
</evidence>
<proteinExistence type="predicted"/>
<dbReference type="Pfam" id="PF14478">
    <property type="entry name" value="DUF4430"/>
    <property type="match status" value="1"/>
</dbReference>